<feature type="region of interest" description="Disordered" evidence="1">
    <location>
        <begin position="44"/>
        <end position="100"/>
    </location>
</feature>
<comment type="caution">
    <text evidence="2">The sequence shown here is derived from an EMBL/GenBank/DDBJ whole genome shotgun (WGS) entry which is preliminary data.</text>
</comment>
<dbReference type="Proteomes" id="UP001189429">
    <property type="component" value="Unassembled WGS sequence"/>
</dbReference>
<name>A0ABN9SG79_9DINO</name>
<organism evidence="2 3">
    <name type="scientific">Prorocentrum cordatum</name>
    <dbReference type="NCBI Taxonomy" id="2364126"/>
    <lineage>
        <taxon>Eukaryota</taxon>
        <taxon>Sar</taxon>
        <taxon>Alveolata</taxon>
        <taxon>Dinophyceae</taxon>
        <taxon>Prorocentrales</taxon>
        <taxon>Prorocentraceae</taxon>
        <taxon>Prorocentrum</taxon>
    </lineage>
</organism>
<protein>
    <submittedName>
        <fullName evidence="2">Uncharacterized protein</fullName>
    </submittedName>
</protein>
<sequence length="189" mass="20420">GGRLRRFPGSSFLGTCHTDTLTFPALRGAPPIRRRPHGALRPLAARGAAPRARRGCRREEADARGAGVHRRRRAVGQQRGGSQPLADELRPRQLPGPGRQGLSLAGVRHAARRQLGPAAVLRRAPGKGLRRGCAAACGPRARHHEVRLHEAARCVQDQAHLRRGLPDDDAAQRAAQAEQVPGDLLQQQD</sequence>
<dbReference type="EMBL" id="CAUYUJ010011107">
    <property type="protein sequence ID" value="CAK0830981.1"/>
    <property type="molecule type" value="Genomic_DNA"/>
</dbReference>
<evidence type="ECO:0000313" key="2">
    <source>
        <dbReference type="EMBL" id="CAK0830981.1"/>
    </source>
</evidence>
<keyword evidence="3" id="KW-1185">Reference proteome</keyword>
<feature type="non-terminal residue" evidence="2">
    <location>
        <position position="1"/>
    </location>
</feature>
<feature type="region of interest" description="Disordered" evidence="1">
    <location>
        <begin position="165"/>
        <end position="189"/>
    </location>
</feature>
<gene>
    <name evidence="2" type="ORF">PCOR1329_LOCUS29447</name>
</gene>
<accession>A0ABN9SG79</accession>
<evidence type="ECO:0000313" key="3">
    <source>
        <dbReference type="Proteomes" id="UP001189429"/>
    </source>
</evidence>
<evidence type="ECO:0000256" key="1">
    <source>
        <dbReference type="SAM" id="MobiDB-lite"/>
    </source>
</evidence>
<proteinExistence type="predicted"/>
<feature type="non-terminal residue" evidence="2">
    <location>
        <position position="189"/>
    </location>
</feature>
<reference evidence="2" key="1">
    <citation type="submission" date="2023-10" db="EMBL/GenBank/DDBJ databases">
        <authorList>
            <person name="Chen Y."/>
            <person name="Shah S."/>
            <person name="Dougan E. K."/>
            <person name="Thang M."/>
            <person name="Chan C."/>
        </authorList>
    </citation>
    <scope>NUCLEOTIDE SEQUENCE [LARGE SCALE GENOMIC DNA]</scope>
</reference>